<proteinExistence type="predicted"/>
<evidence type="ECO:0000256" key="1">
    <source>
        <dbReference type="SAM" id="MobiDB-lite"/>
    </source>
</evidence>
<reference evidence="2 3" key="1">
    <citation type="journal article" date="2023" name="Nucleic Acids Res.">
        <title>The hologenome of Daphnia magna reveals possible DNA methylation and microbiome-mediated evolution of the host genome.</title>
        <authorList>
            <person name="Chaturvedi A."/>
            <person name="Li X."/>
            <person name="Dhandapani V."/>
            <person name="Marshall H."/>
            <person name="Kissane S."/>
            <person name="Cuenca-Cambronero M."/>
            <person name="Asole G."/>
            <person name="Calvet F."/>
            <person name="Ruiz-Romero M."/>
            <person name="Marangio P."/>
            <person name="Guigo R."/>
            <person name="Rago D."/>
            <person name="Mirbahai L."/>
            <person name="Eastwood N."/>
            <person name="Colbourne J.K."/>
            <person name="Zhou J."/>
            <person name="Mallon E."/>
            <person name="Orsini L."/>
        </authorList>
    </citation>
    <scope>NUCLEOTIDE SEQUENCE [LARGE SCALE GENOMIC DNA]</scope>
    <source>
        <strain evidence="2">LRV0_1</strain>
    </source>
</reference>
<name>A0ABQ9YQB8_9CRUS</name>
<keyword evidence="3" id="KW-1185">Reference proteome</keyword>
<gene>
    <name evidence="2" type="ORF">OUZ56_004531</name>
</gene>
<comment type="caution">
    <text evidence="2">The sequence shown here is derived from an EMBL/GenBank/DDBJ whole genome shotgun (WGS) entry which is preliminary data.</text>
</comment>
<feature type="region of interest" description="Disordered" evidence="1">
    <location>
        <begin position="1"/>
        <end position="31"/>
    </location>
</feature>
<accession>A0ABQ9YQB8</accession>
<feature type="compositionally biased region" description="Basic and acidic residues" evidence="1">
    <location>
        <begin position="1"/>
        <end position="14"/>
    </location>
</feature>
<organism evidence="2 3">
    <name type="scientific">Daphnia magna</name>
    <dbReference type="NCBI Taxonomy" id="35525"/>
    <lineage>
        <taxon>Eukaryota</taxon>
        <taxon>Metazoa</taxon>
        <taxon>Ecdysozoa</taxon>
        <taxon>Arthropoda</taxon>
        <taxon>Crustacea</taxon>
        <taxon>Branchiopoda</taxon>
        <taxon>Diplostraca</taxon>
        <taxon>Cladocera</taxon>
        <taxon>Anomopoda</taxon>
        <taxon>Daphniidae</taxon>
        <taxon>Daphnia</taxon>
    </lineage>
</organism>
<evidence type="ECO:0000313" key="2">
    <source>
        <dbReference type="EMBL" id="KAK4002726.1"/>
    </source>
</evidence>
<dbReference type="EMBL" id="JAOYFB010000001">
    <property type="protein sequence ID" value="KAK4002726.1"/>
    <property type="molecule type" value="Genomic_DNA"/>
</dbReference>
<sequence length="109" mass="12421">MTAGKENRRGHDFRFVPTRSNGAPIARQNREMLRNEETRNVTQFGAAIRLLCSSISILFREVVNLTLDPLKHKTRHNLFEGTKPNTNEIYGSLLESCLSYEVCNAQLTL</sequence>
<dbReference type="Proteomes" id="UP001234178">
    <property type="component" value="Unassembled WGS sequence"/>
</dbReference>
<protein>
    <submittedName>
        <fullName evidence="2">Uncharacterized protein</fullName>
    </submittedName>
</protein>
<evidence type="ECO:0000313" key="3">
    <source>
        <dbReference type="Proteomes" id="UP001234178"/>
    </source>
</evidence>